<comment type="caution">
    <text evidence="1">The sequence shown here is derived from an EMBL/GenBank/DDBJ whole genome shotgun (WGS) entry which is preliminary data.</text>
</comment>
<dbReference type="EMBL" id="JQAT01000003">
    <property type="protein sequence ID" value="KRN28368.1"/>
    <property type="molecule type" value="Genomic_DNA"/>
</dbReference>
<dbReference type="InterPro" id="IPR021321">
    <property type="entry name" value="DUF2922"/>
</dbReference>
<dbReference type="PATRIC" id="fig|81857.3.peg.1376"/>
<dbReference type="RefSeq" id="WP_057769332.1">
    <property type="nucleotide sequence ID" value="NZ_JQAT01000003.1"/>
</dbReference>
<dbReference type="AlphaFoldDB" id="A0A0R2FIK0"/>
<dbReference type="EMBL" id="JQAZ01000003">
    <property type="protein sequence ID" value="KRN31869.1"/>
    <property type="molecule type" value="Genomic_DNA"/>
</dbReference>
<dbReference type="Pfam" id="PF11148">
    <property type="entry name" value="DUF2922"/>
    <property type="match status" value="1"/>
</dbReference>
<evidence type="ECO:0000313" key="3">
    <source>
        <dbReference type="Proteomes" id="UP000051645"/>
    </source>
</evidence>
<protein>
    <recommendedName>
        <fullName evidence="5">DUF2922 domain-containing protein</fullName>
    </recommendedName>
</protein>
<reference evidence="3 4" key="1">
    <citation type="journal article" date="2015" name="Genome Announc.">
        <title>Expanding the biotechnology potential of lactobacilli through comparative genomics of 213 strains and associated genera.</title>
        <authorList>
            <person name="Sun Z."/>
            <person name="Harris H.M."/>
            <person name="McCann A."/>
            <person name="Guo C."/>
            <person name="Argimon S."/>
            <person name="Zhang W."/>
            <person name="Yang X."/>
            <person name="Jeffery I.B."/>
            <person name="Cooney J.C."/>
            <person name="Kagawa T.F."/>
            <person name="Liu W."/>
            <person name="Song Y."/>
            <person name="Salvetti E."/>
            <person name="Wrobel A."/>
            <person name="Rasinkangas P."/>
            <person name="Parkhill J."/>
            <person name="Rea M.C."/>
            <person name="O'Sullivan O."/>
            <person name="Ritari J."/>
            <person name="Douillard F.P."/>
            <person name="Paul Ross R."/>
            <person name="Yang R."/>
            <person name="Briner A.E."/>
            <person name="Felis G.E."/>
            <person name="de Vos W.M."/>
            <person name="Barrangou R."/>
            <person name="Klaenhammer T.R."/>
            <person name="Caufield P.W."/>
            <person name="Cui Y."/>
            <person name="Zhang H."/>
            <person name="O'Toole P.W."/>
        </authorList>
    </citation>
    <scope>NUCLEOTIDE SEQUENCE [LARGE SCALE GENOMIC DNA]</scope>
    <source>
        <strain evidence="1 4">ATCC BAA-66</strain>
        <strain evidence="2 3">DSM 13344</strain>
    </source>
</reference>
<dbReference type="Proteomes" id="UP000051751">
    <property type="component" value="Unassembled WGS sequence"/>
</dbReference>
<evidence type="ECO:0000313" key="2">
    <source>
        <dbReference type="EMBL" id="KRN31869.1"/>
    </source>
</evidence>
<sequence>MKQLQMAFKNEAGRKTTLKLNLVKEDLDETATRAAMDKIVAAKLFERDGKQLYHEAAGAKYVETNEQIIF</sequence>
<proteinExistence type="predicted"/>
<organism evidence="1 4">
    <name type="scientific">Lactobacillus selangorensis</name>
    <dbReference type="NCBI Taxonomy" id="81857"/>
    <lineage>
        <taxon>Bacteria</taxon>
        <taxon>Bacillati</taxon>
        <taxon>Bacillota</taxon>
        <taxon>Bacilli</taxon>
        <taxon>Lactobacillales</taxon>
        <taxon>Lactobacillaceae</taxon>
        <taxon>Lactobacillus</taxon>
    </lineage>
</organism>
<evidence type="ECO:0000313" key="1">
    <source>
        <dbReference type="EMBL" id="KRN28368.1"/>
    </source>
</evidence>
<name>A0A0R2FIK0_9LACO</name>
<keyword evidence="3" id="KW-1185">Reference proteome</keyword>
<gene>
    <name evidence="1" type="ORF">IV38_GL001367</name>
    <name evidence="2" type="ORF">IV40_GL001154</name>
</gene>
<accession>A0A0R2FIK0</accession>
<evidence type="ECO:0008006" key="5">
    <source>
        <dbReference type="Google" id="ProtNLM"/>
    </source>
</evidence>
<dbReference type="Proteomes" id="UP000051645">
    <property type="component" value="Unassembled WGS sequence"/>
</dbReference>
<evidence type="ECO:0000313" key="4">
    <source>
        <dbReference type="Proteomes" id="UP000051751"/>
    </source>
</evidence>
<dbReference type="OrthoDB" id="2323347at2"/>
<dbReference type="STRING" id="81857.IV38_GL001367"/>